<dbReference type="Proteomes" id="UP000177785">
    <property type="component" value="Unassembled WGS sequence"/>
</dbReference>
<dbReference type="EMBL" id="MHNL01000013">
    <property type="protein sequence ID" value="OGZ44799.1"/>
    <property type="molecule type" value="Genomic_DNA"/>
</dbReference>
<name>A0A1G2G3H9_9BACT</name>
<sequence length="167" mass="19163">MPSLLILAGIVVALAIAAYFFRGGLGVEEDKKVYEYKRKDFFLTRAEHECYDALILAVGQEYHVFAQVHLPTIVDNKVLGQNWRGAFRHINEKSVDFVLCDKAYISPKLAIELDDRTHERPERQERDQEVERILKAAGLPLLRLENRGRFNPAELAQKIRELVLSST</sequence>
<comment type="caution">
    <text evidence="2">The sequence shown here is derived from an EMBL/GenBank/DDBJ whole genome shotgun (WGS) entry which is preliminary data.</text>
</comment>
<organism evidence="2 3">
    <name type="scientific">Candidatus Ryanbacteria bacterium RIFCSPHIGHO2_01_FULL_48_27</name>
    <dbReference type="NCBI Taxonomy" id="1802115"/>
    <lineage>
        <taxon>Bacteria</taxon>
        <taxon>Candidatus Ryaniibacteriota</taxon>
    </lineage>
</organism>
<feature type="domain" description="DUF2726" evidence="1">
    <location>
        <begin position="43"/>
        <end position="161"/>
    </location>
</feature>
<evidence type="ECO:0000313" key="3">
    <source>
        <dbReference type="Proteomes" id="UP000177785"/>
    </source>
</evidence>
<dbReference type="AlphaFoldDB" id="A0A1G2G3H9"/>
<protein>
    <recommendedName>
        <fullName evidence="1">DUF2726 domain-containing protein</fullName>
    </recommendedName>
</protein>
<dbReference type="STRING" id="1802115.A2756_05005"/>
<dbReference type="Gene3D" id="3.40.960.10">
    <property type="entry name" value="VSR Endonuclease"/>
    <property type="match status" value="1"/>
</dbReference>
<accession>A0A1G2G3H9</accession>
<evidence type="ECO:0000259" key="1">
    <source>
        <dbReference type="Pfam" id="PF10881"/>
    </source>
</evidence>
<gene>
    <name evidence="2" type="ORF">A2756_05005</name>
</gene>
<dbReference type="Pfam" id="PF10881">
    <property type="entry name" value="DUF2726"/>
    <property type="match status" value="1"/>
</dbReference>
<proteinExistence type="predicted"/>
<dbReference type="InterPro" id="IPR024402">
    <property type="entry name" value="DUF2726"/>
</dbReference>
<evidence type="ECO:0000313" key="2">
    <source>
        <dbReference type="EMBL" id="OGZ44799.1"/>
    </source>
</evidence>
<reference evidence="2 3" key="1">
    <citation type="journal article" date="2016" name="Nat. Commun.">
        <title>Thousands of microbial genomes shed light on interconnected biogeochemical processes in an aquifer system.</title>
        <authorList>
            <person name="Anantharaman K."/>
            <person name="Brown C.T."/>
            <person name="Hug L.A."/>
            <person name="Sharon I."/>
            <person name="Castelle C.J."/>
            <person name="Probst A.J."/>
            <person name="Thomas B.C."/>
            <person name="Singh A."/>
            <person name="Wilkins M.J."/>
            <person name="Karaoz U."/>
            <person name="Brodie E.L."/>
            <person name="Williams K.H."/>
            <person name="Hubbard S.S."/>
            <person name="Banfield J.F."/>
        </authorList>
    </citation>
    <scope>NUCLEOTIDE SEQUENCE [LARGE SCALE GENOMIC DNA]</scope>
</reference>